<name>A0A1H9X5W6_BUTFI</name>
<evidence type="ECO:0000313" key="1">
    <source>
        <dbReference type="EMBL" id="SES41441.1"/>
    </source>
</evidence>
<reference evidence="1 2" key="1">
    <citation type="submission" date="2016-10" db="EMBL/GenBank/DDBJ databases">
        <authorList>
            <person name="de Groot N.N."/>
        </authorList>
    </citation>
    <scope>NUCLEOTIDE SEQUENCE [LARGE SCALE GENOMIC DNA]</scope>
    <source>
        <strain evidence="1 2">AR40</strain>
    </source>
</reference>
<protein>
    <submittedName>
        <fullName evidence="1">Uncharacterized protein</fullName>
    </submittedName>
</protein>
<sequence length="153" mass="17344">MIGLQRMDWMLALSGRQEYEKGWQKMEAIEAILTRRSTRRYSGEMQGSTALLDKNSGMLFSGDPIQDGHIFMFGEMRDLSAYIHSLRRLDKYKDDIKGIYANHGTLPVDYSIVPKLIEGALQVERGEIVPVEVDRFGKTVHVYDVGVASVLCD</sequence>
<gene>
    <name evidence="1" type="ORF">SAMN04487884_14419</name>
</gene>
<proteinExistence type="predicted"/>
<dbReference type="InterPro" id="IPR036866">
    <property type="entry name" value="RibonucZ/Hydroxyglut_hydro"/>
</dbReference>
<dbReference type="Gene3D" id="3.60.15.10">
    <property type="entry name" value="Ribonuclease Z/Hydroxyacylglutathione hydrolase-like"/>
    <property type="match status" value="1"/>
</dbReference>
<dbReference type="EMBL" id="FOGJ01000044">
    <property type="protein sequence ID" value="SES41441.1"/>
    <property type="molecule type" value="Genomic_DNA"/>
</dbReference>
<dbReference type="AlphaFoldDB" id="A0A1H9X5W6"/>
<dbReference type="SUPFAM" id="SSF56281">
    <property type="entry name" value="Metallo-hydrolase/oxidoreductase"/>
    <property type="match status" value="1"/>
</dbReference>
<accession>A0A1H9X5W6</accession>
<organism evidence="1 2">
    <name type="scientific">Butyrivibrio fibrisolvens</name>
    <dbReference type="NCBI Taxonomy" id="831"/>
    <lineage>
        <taxon>Bacteria</taxon>
        <taxon>Bacillati</taxon>
        <taxon>Bacillota</taxon>
        <taxon>Clostridia</taxon>
        <taxon>Lachnospirales</taxon>
        <taxon>Lachnospiraceae</taxon>
        <taxon>Butyrivibrio</taxon>
    </lineage>
</organism>
<dbReference type="Proteomes" id="UP000182584">
    <property type="component" value="Unassembled WGS sequence"/>
</dbReference>
<dbReference type="RefSeq" id="WP_177174972.1">
    <property type="nucleotide sequence ID" value="NZ_FOGJ01000044.1"/>
</dbReference>
<evidence type="ECO:0000313" key="2">
    <source>
        <dbReference type="Proteomes" id="UP000182584"/>
    </source>
</evidence>